<dbReference type="HOGENOM" id="CLU_746511_0_0_1"/>
<dbReference type="VEuPathDB" id="VectorBase:CPIJ013800"/>
<dbReference type="PANTHER" id="PTHR45753">
    <property type="entry name" value="ORNITHINE CARBAMOYLTRANSFERASE, MITOCHONDRIAL"/>
    <property type="match status" value="1"/>
</dbReference>
<dbReference type="Gene3D" id="3.20.20.140">
    <property type="entry name" value="Metal-dependent hydrolases"/>
    <property type="match status" value="1"/>
</dbReference>
<dbReference type="SUPFAM" id="SSF53671">
    <property type="entry name" value="Aspartate/ornithine carbamoyltransferase"/>
    <property type="match status" value="1"/>
</dbReference>
<organism>
    <name type="scientific">Culex quinquefasciatus</name>
    <name type="common">Southern house mosquito</name>
    <name type="synonym">Culex pungens</name>
    <dbReference type="NCBI Taxonomy" id="7176"/>
    <lineage>
        <taxon>Eukaryota</taxon>
        <taxon>Metazoa</taxon>
        <taxon>Ecdysozoa</taxon>
        <taxon>Arthropoda</taxon>
        <taxon>Hexapoda</taxon>
        <taxon>Insecta</taxon>
        <taxon>Pterygota</taxon>
        <taxon>Neoptera</taxon>
        <taxon>Endopterygota</taxon>
        <taxon>Diptera</taxon>
        <taxon>Nematocera</taxon>
        <taxon>Culicoidea</taxon>
        <taxon>Culicidae</taxon>
        <taxon>Culicinae</taxon>
        <taxon>Culicini</taxon>
        <taxon>Culex</taxon>
        <taxon>Culex</taxon>
    </lineage>
</organism>
<dbReference type="InterPro" id="IPR032466">
    <property type="entry name" value="Metal_Hydrolase"/>
</dbReference>
<keyword evidence="5" id="KW-1185">Reference proteome</keyword>
<keyword evidence="1" id="KW-0808">Transferase</keyword>
<protein>
    <submittedName>
        <fullName evidence="3">Carbamoyl-phosphate synthase large chain</fullName>
    </submittedName>
</protein>
<dbReference type="PRINTS" id="PR00101">
    <property type="entry name" value="ATCASE"/>
</dbReference>
<evidence type="ECO:0000313" key="4">
    <source>
        <dbReference type="EnsemblMetazoa" id="CPIJ013800-PA"/>
    </source>
</evidence>
<dbReference type="GO" id="GO:0016743">
    <property type="term" value="F:carboxyl- or carbamoyltransferase activity"/>
    <property type="evidence" value="ECO:0007669"/>
    <property type="project" value="InterPro"/>
</dbReference>
<dbReference type="EnsemblMetazoa" id="CPIJ013800-RA">
    <property type="protein sequence ID" value="CPIJ013800-PA"/>
    <property type="gene ID" value="CPIJ013800"/>
</dbReference>
<dbReference type="STRING" id="7176.B0X2A7"/>
<dbReference type="eggNOG" id="KOG0370">
    <property type="taxonomic scope" value="Eukaryota"/>
</dbReference>
<dbReference type="GO" id="GO:0016597">
    <property type="term" value="F:amino acid binding"/>
    <property type="evidence" value="ECO:0007669"/>
    <property type="project" value="InterPro"/>
</dbReference>
<gene>
    <name evidence="4" type="primary">6046607</name>
    <name evidence="3" type="ORF">CpipJ_CPIJ013800</name>
</gene>
<proteinExistence type="predicted"/>
<dbReference type="Gene3D" id="3.40.50.1370">
    <property type="entry name" value="Aspartate/ornithine carbamoyltransferase"/>
    <property type="match status" value="2"/>
</dbReference>
<dbReference type="KEGG" id="cqu:CpipJ_CPIJ013800"/>
<evidence type="ECO:0000256" key="1">
    <source>
        <dbReference type="ARBA" id="ARBA00022679"/>
    </source>
</evidence>
<dbReference type="SUPFAM" id="SSF51556">
    <property type="entry name" value="Metallo-dependent hydrolases"/>
    <property type="match status" value="1"/>
</dbReference>
<evidence type="ECO:0000313" key="5">
    <source>
        <dbReference type="Proteomes" id="UP000002320"/>
    </source>
</evidence>
<dbReference type="VEuPathDB" id="VectorBase:CQUJHB006119"/>
<reference evidence="4" key="2">
    <citation type="submission" date="2021-02" db="UniProtKB">
        <authorList>
            <consortium name="EnsemblMetazoa"/>
        </authorList>
    </citation>
    <scope>IDENTIFICATION</scope>
    <source>
        <strain evidence="4">JHB</strain>
    </source>
</reference>
<dbReference type="AlphaFoldDB" id="B0X2A7"/>
<dbReference type="EMBL" id="DS232284">
    <property type="protein sequence ID" value="EDS39130.1"/>
    <property type="molecule type" value="Genomic_DNA"/>
</dbReference>
<dbReference type="InParanoid" id="B0X2A7"/>
<reference evidence="3" key="1">
    <citation type="submission" date="2007-03" db="EMBL/GenBank/DDBJ databases">
        <title>Annotation of Culex pipiens quinquefasciatus.</title>
        <authorList>
            <consortium name="The Broad Institute Genome Sequencing Platform"/>
            <person name="Atkinson P.W."/>
            <person name="Hemingway J."/>
            <person name="Christensen B.M."/>
            <person name="Higgs S."/>
            <person name="Kodira C."/>
            <person name="Hannick L."/>
            <person name="Megy K."/>
            <person name="O'Leary S."/>
            <person name="Pearson M."/>
            <person name="Haas B.J."/>
            <person name="Mauceli E."/>
            <person name="Wortman J.R."/>
            <person name="Lee N.H."/>
            <person name="Guigo R."/>
            <person name="Stanke M."/>
            <person name="Alvarado L."/>
            <person name="Amedeo P."/>
            <person name="Antoine C.H."/>
            <person name="Arensburger P."/>
            <person name="Bidwell S.L."/>
            <person name="Crawford M."/>
            <person name="Camaro F."/>
            <person name="Devon K."/>
            <person name="Engels R."/>
            <person name="Hammond M."/>
            <person name="Howarth C."/>
            <person name="Koehrsen M."/>
            <person name="Lawson D."/>
            <person name="Montgomery P."/>
            <person name="Nene V."/>
            <person name="Nusbaum C."/>
            <person name="Puiu D."/>
            <person name="Romero-Severson J."/>
            <person name="Severson D.W."/>
            <person name="Shumway M."/>
            <person name="Sisk P."/>
            <person name="Stolte C."/>
            <person name="Zeng Q."/>
            <person name="Eisenstadt E."/>
            <person name="Fraser-Liggett C."/>
            <person name="Strausberg R."/>
            <person name="Galagan J."/>
            <person name="Birren B."/>
            <person name="Collins F.H."/>
        </authorList>
    </citation>
    <scope>NUCLEOTIDE SEQUENCE [LARGE SCALE GENOMIC DNA]</scope>
    <source>
        <strain evidence="3">JHB</strain>
    </source>
</reference>
<accession>B0X2A7</accession>
<dbReference type="Proteomes" id="UP000002320">
    <property type="component" value="Unassembled WGS sequence"/>
</dbReference>
<dbReference type="InterPro" id="IPR036901">
    <property type="entry name" value="Asp/Orn_carbamoylTrfase_sf"/>
</dbReference>
<feature type="domain" description="Aspartate/ornithine carbamoyltransferase carbamoyl-P binding" evidence="2">
    <location>
        <begin position="292"/>
        <end position="352"/>
    </location>
</feature>
<sequence length="376" mass="42564">MIVWQKHLSNWSKSVPVCVHAERHSTAVEILLASRTADLDRIGHGNGEVRLVVCCPKDHQALWDNLDVIEVFAPDHAPHTKREKESDNPSPGLEMILPLLLTTFNEDRLSLEDLIAMFYKNPKWNFGLPEQPNTYDEDDFNEEWIIPEVPPHYKARWSSSAWLFTLIRSTAKTCENDISRNRRWPVEKINGSLDGLDFLTLRKIISDTTRRYFWENGHTNAVFSKLLAGNESNSDNYGKDVLLPVANLTPKERTMAGKHVLSEKQLNEIFNVAQTMRACITKDHHWTTCSVKKGEVSIFVMAGYSDVVVLRHPEPAAVSKASHHCRKPLINAGDGIGEHPTQSLLDIFTIREEVGTVNGLTIIIVGDLKHDRTVHS</sequence>
<evidence type="ECO:0000313" key="3">
    <source>
        <dbReference type="EMBL" id="EDS39130.1"/>
    </source>
</evidence>
<dbReference type="Pfam" id="PF02729">
    <property type="entry name" value="OTCace_N"/>
    <property type="match status" value="1"/>
</dbReference>
<dbReference type="InterPro" id="IPR006132">
    <property type="entry name" value="Asp/Orn_carbamoyltranf_P-bd"/>
</dbReference>
<evidence type="ECO:0000259" key="2">
    <source>
        <dbReference type="Pfam" id="PF02729"/>
    </source>
</evidence>
<dbReference type="GO" id="GO:0006520">
    <property type="term" value="P:amino acid metabolic process"/>
    <property type="evidence" value="ECO:0007669"/>
    <property type="project" value="InterPro"/>
</dbReference>
<dbReference type="OrthoDB" id="434at2759"/>
<name>B0X2A7_CULQU</name>
<dbReference type="PANTHER" id="PTHR45753:SF6">
    <property type="entry name" value="ASPARTATE CARBAMOYLTRANSFERASE"/>
    <property type="match status" value="1"/>
</dbReference>